<accession>A0A9P1D7N8</accession>
<proteinExistence type="predicted"/>
<keyword evidence="4" id="KW-1185">Reference proteome</keyword>
<dbReference type="EMBL" id="CAMXCT010003279">
    <property type="protein sequence ID" value="CAI4003511.1"/>
    <property type="molecule type" value="Genomic_DNA"/>
</dbReference>
<evidence type="ECO:0000313" key="4">
    <source>
        <dbReference type="Proteomes" id="UP001152797"/>
    </source>
</evidence>
<sequence>MLLSTVPLHLSIPWATQEDFANEVTKAAEKKARKEDRRRRLAEAITKATDKHLLEAPALLRNTKGKVDSKLNPNASEFVQCPVRAQVLALMEDAAAVGQTDIDYAMEKMKGVI</sequence>
<dbReference type="EMBL" id="CAMXCT030003279">
    <property type="protein sequence ID" value="CAL4790823.1"/>
    <property type="molecule type" value="Genomic_DNA"/>
</dbReference>
<name>A0A9P1D7N8_9DINO</name>
<organism evidence="2">
    <name type="scientific">Cladocopium goreaui</name>
    <dbReference type="NCBI Taxonomy" id="2562237"/>
    <lineage>
        <taxon>Eukaryota</taxon>
        <taxon>Sar</taxon>
        <taxon>Alveolata</taxon>
        <taxon>Dinophyceae</taxon>
        <taxon>Suessiales</taxon>
        <taxon>Symbiodiniaceae</taxon>
        <taxon>Cladocopium</taxon>
    </lineage>
</organism>
<keyword evidence="1" id="KW-0175">Coiled coil</keyword>
<reference evidence="2" key="1">
    <citation type="submission" date="2022-10" db="EMBL/GenBank/DDBJ databases">
        <authorList>
            <person name="Chen Y."/>
            <person name="Dougan E. K."/>
            <person name="Chan C."/>
            <person name="Rhodes N."/>
            <person name="Thang M."/>
        </authorList>
    </citation>
    <scope>NUCLEOTIDE SEQUENCE</scope>
</reference>
<protein>
    <submittedName>
        <fullName evidence="2">Uncharacterized protein</fullName>
    </submittedName>
</protein>
<evidence type="ECO:0000256" key="1">
    <source>
        <dbReference type="SAM" id="Coils"/>
    </source>
</evidence>
<gene>
    <name evidence="2" type="ORF">C1SCF055_LOCUS29373</name>
</gene>
<evidence type="ECO:0000313" key="3">
    <source>
        <dbReference type="EMBL" id="CAL4790823.1"/>
    </source>
</evidence>
<evidence type="ECO:0000313" key="2">
    <source>
        <dbReference type="EMBL" id="CAI4003511.1"/>
    </source>
</evidence>
<feature type="coiled-coil region" evidence="1">
    <location>
        <begin position="24"/>
        <end position="51"/>
    </location>
</feature>
<dbReference type="Proteomes" id="UP001152797">
    <property type="component" value="Unassembled WGS sequence"/>
</dbReference>
<comment type="caution">
    <text evidence="2">The sequence shown here is derived from an EMBL/GenBank/DDBJ whole genome shotgun (WGS) entry which is preliminary data.</text>
</comment>
<reference evidence="3 4" key="2">
    <citation type="submission" date="2024-05" db="EMBL/GenBank/DDBJ databases">
        <authorList>
            <person name="Chen Y."/>
            <person name="Shah S."/>
            <person name="Dougan E. K."/>
            <person name="Thang M."/>
            <person name="Chan C."/>
        </authorList>
    </citation>
    <scope>NUCLEOTIDE SEQUENCE [LARGE SCALE GENOMIC DNA]</scope>
</reference>
<dbReference type="EMBL" id="CAMXCT020003279">
    <property type="protein sequence ID" value="CAL1156886.1"/>
    <property type="molecule type" value="Genomic_DNA"/>
</dbReference>
<dbReference type="AlphaFoldDB" id="A0A9P1D7N8"/>